<reference evidence="3 4" key="1">
    <citation type="journal article" date="2015" name="PLoS Pathog.">
        <title>Leptomonas seymouri: Adaptations to the Dixenous Life Cycle Analyzed by Genome Sequencing, Transcriptome Profiling and Co-infection with Leishmania donovani.</title>
        <authorList>
            <person name="Kraeva N."/>
            <person name="Butenko A."/>
            <person name="Hlavacova J."/>
            <person name="Kostygov A."/>
            <person name="Myskova J."/>
            <person name="Grybchuk D."/>
            <person name="Lestinova T."/>
            <person name="Votypka J."/>
            <person name="Volf P."/>
            <person name="Opperdoes F."/>
            <person name="Flegontov P."/>
            <person name="Lukes J."/>
            <person name="Yurchenko V."/>
        </authorList>
    </citation>
    <scope>NUCLEOTIDE SEQUENCE [LARGE SCALE GENOMIC DNA]</scope>
    <source>
        <strain evidence="3 4">ATCC 30220</strain>
    </source>
</reference>
<evidence type="ECO:0000256" key="2">
    <source>
        <dbReference type="SAM" id="Phobius"/>
    </source>
</evidence>
<dbReference type="PANTHER" id="PTHR40741">
    <property type="entry name" value="AMASTIN-RELATED"/>
    <property type="match status" value="1"/>
</dbReference>
<dbReference type="OMA" id="LACMFIA"/>
<keyword evidence="2" id="KW-1133">Transmembrane helix</keyword>
<evidence type="ECO:0000256" key="1">
    <source>
        <dbReference type="SAM" id="MobiDB-lite"/>
    </source>
</evidence>
<feature type="transmembrane region" description="Helical" evidence="2">
    <location>
        <begin position="111"/>
        <end position="138"/>
    </location>
</feature>
<keyword evidence="4" id="KW-1185">Reference proteome</keyword>
<dbReference type="VEuPathDB" id="TriTrypDB:Lsey_0237_0040"/>
<keyword evidence="2" id="KW-0472">Membrane</keyword>
<keyword evidence="2" id="KW-0812">Transmembrane</keyword>
<feature type="compositionally biased region" description="Basic and acidic residues" evidence="1">
    <location>
        <begin position="200"/>
        <end position="219"/>
    </location>
</feature>
<dbReference type="PROSITE" id="PS51257">
    <property type="entry name" value="PROKAR_LIPOPROTEIN"/>
    <property type="match status" value="1"/>
</dbReference>
<name>A0A0N0P3Z6_LEPSE</name>
<organism evidence="3 4">
    <name type="scientific">Leptomonas seymouri</name>
    <dbReference type="NCBI Taxonomy" id="5684"/>
    <lineage>
        <taxon>Eukaryota</taxon>
        <taxon>Discoba</taxon>
        <taxon>Euglenozoa</taxon>
        <taxon>Kinetoplastea</taxon>
        <taxon>Metakinetoplastina</taxon>
        <taxon>Trypanosomatida</taxon>
        <taxon>Trypanosomatidae</taxon>
        <taxon>Leishmaniinae</taxon>
        <taxon>Leptomonas</taxon>
    </lineage>
</organism>
<accession>A0A0N0P3Z6</accession>
<dbReference type="AlphaFoldDB" id="A0A0N0P3Z6"/>
<protein>
    <submittedName>
        <fullName evidence="3">Uncharacterized protein</fullName>
    </submittedName>
</protein>
<dbReference type="EMBL" id="LJSK01000237">
    <property type="protein sequence ID" value="KPI84709.1"/>
    <property type="molecule type" value="Genomic_DNA"/>
</dbReference>
<proteinExistence type="predicted"/>
<feature type="transmembrane region" description="Helical" evidence="2">
    <location>
        <begin position="78"/>
        <end position="104"/>
    </location>
</feature>
<feature type="transmembrane region" description="Helical" evidence="2">
    <location>
        <begin position="165"/>
        <end position="191"/>
    </location>
</feature>
<comment type="caution">
    <text evidence="3">The sequence shown here is derived from an EMBL/GenBank/DDBJ whole genome shotgun (WGS) entry which is preliminary data.</text>
</comment>
<evidence type="ECO:0000313" key="3">
    <source>
        <dbReference type="EMBL" id="KPI84709.1"/>
    </source>
</evidence>
<feature type="transmembrane region" description="Helical" evidence="2">
    <location>
        <begin position="7"/>
        <end position="29"/>
    </location>
</feature>
<sequence>MSCTYRVIVLILLMLLSACATCAVLFPIYRKEIEAADGAEAKLTYYYWYRQTSRSHGDNVTIERIYSYDYSCSEERDYFIASSALSVAGAGLGGLACMFIACWVNAGRRPALGAIGFVFTFFAFACCGAVVGLTGFFFSEVKCDSADSSKGSVRDQGYNLAEGTILMAAATGGFLILLFVQSIGLCCTFCCGSSKYDDLSRDFDRRSSRSDSEDNDGYRRSSSRNP</sequence>
<dbReference type="Proteomes" id="UP000038009">
    <property type="component" value="Unassembled WGS sequence"/>
</dbReference>
<feature type="region of interest" description="Disordered" evidence="1">
    <location>
        <begin position="200"/>
        <end position="226"/>
    </location>
</feature>
<dbReference type="PANTHER" id="PTHR40741:SF1">
    <property type="entry name" value="AMASTIN"/>
    <property type="match status" value="1"/>
</dbReference>
<evidence type="ECO:0000313" key="4">
    <source>
        <dbReference type="Proteomes" id="UP000038009"/>
    </source>
</evidence>
<dbReference type="OrthoDB" id="259689at2759"/>
<gene>
    <name evidence="3" type="ORF">ABL78_6231</name>
</gene>